<evidence type="ECO:0000256" key="2">
    <source>
        <dbReference type="ARBA" id="ARBA00004734"/>
    </source>
</evidence>
<proteinExistence type="predicted"/>
<evidence type="ECO:0000259" key="4">
    <source>
        <dbReference type="Pfam" id="PF00206"/>
    </source>
</evidence>
<dbReference type="InterPro" id="IPR047136">
    <property type="entry name" value="PurB_bact"/>
</dbReference>
<dbReference type="AlphaFoldDB" id="A0AAD5ZS49"/>
<feature type="domain" description="Adenylosuccinate lyase PurB C-terminal" evidence="5">
    <location>
        <begin position="223"/>
        <end position="302"/>
    </location>
</feature>
<keyword evidence="3" id="KW-0812">Transmembrane</keyword>
<dbReference type="InterPro" id="IPR013539">
    <property type="entry name" value="PurB_C"/>
</dbReference>
<dbReference type="InterPro" id="IPR022761">
    <property type="entry name" value="Fumarate_lyase_N"/>
</dbReference>
<comment type="pathway">
    <text evidence="2">Purine metabolism; AMP biosynthesis via de novo pathway; AMP from IMP: step 2/2.</text>
</comment>
<dbReference type="SUPFAM" id="SSF48557">
    <property type="entry name" value="L-aspartase-like"/>
    <property type="match status" value="1"/>
</dbReference>
<evidence type="ECO:0008006" key="8">
    <source>
        <dbReference type="Google" id="ProtNLM"/>
    </source>
</evidence>
<protein>
    <recommendedName>
        <fullName evidence="8">Adenylosuccinate lyase</fullName>
    </recommendedName>
</protein>
<organism evidence="6 7">
    <name type="scientific">Rhynchospora tenuis</name>
    <dbReference type="NCBI Taxonomy" id="198213"/>
    <lineage>
        <taxon>Eukaryota</taxon>
        <taxon>Viridiplantae</taxon>
        <taxon>Streptophyta</taxon>
        <taxon>Embryophyta</taxon>
        <taxon>Tracheophyta</taxon>
        <taxon>Spermatophyta</taxon>
        <taxon>Magnoliopsida</taxon>
        <taxon>Liliopsida</taxon>
        <taxon>Poales</taxon>
        <taxon>Cyperaceae</taxon>
        <taxon>Cyperoideae</taxon>
        <taxon>Rhynchosporeae</taxon>
        <taxon>Rhynchospora</taxon>
    </lineage>
</organism>
<accession>A0AAD5ZS49</accession>
<dbReference type="Gene3D" id="1.20.200.10">
    <property type="entry name" value="Fumarase/aspartase (Central domain)"/>
    <property type="match status" value="2"/>
</dbReference>
<keyword evidence="3" id="KW-0472">Membrane</keyword>
<dbReference type="Proteomes" id="UP001210211">
    <property type="component" value="Unassembled WGS sequence"/>
</dbReference>
<dbReference type="GO" id="GO:0004018">
    <property type="term" value="F:N6-(1,2-dicarboxyethyl)AMP AMP-lyase (fumarate-forming) activity"/>
    <property type="evidence" value="ECO:0007669"/>
    <property type="project" value="InterPro"/>
</dbReference>
<dbReference type="Pfam" id="PF08328">
    <property type="entry name" value="ASL_C"/>
    <property type="match status" value="1"/>
</dbReference>
<keyword evidence="7" id="KW-1185">Reference proteome</keyword>
<comment type="caution">
    <text evidence="6">The sequence shown here is derived from an EMBL/GenBank/DDBJ whole genome shotgun (WGS) entry which is preliminary data.</text>
</comment>
<reference evidence="6 7" key="1">
    <citation type="journal article" date="2022" name="Cell">
        <title>Repeat-based holocentromeres influence genome architecture and karyotype evolution.</title>
        <authorList>
            <person name="Hofstatter P.G."/>
            <person name="Thangavel G."/>
            <person name="Lux T."/>
            <person name="Neumann P."/>
            <person name="Vondrak T."/>
            <person name="Novak P."/>
            <person name="Zhang M."/>
            <person name="Costa L."/>
            <person name="Castellani M."/>
            <person name="Scott A."/>
            <person name="Toegelov H."/>
            <person name="Fuchs J."/>
            <person name="Mata-Sucre Y."/>
            <person name="Dias Y."/>
            <person name="Vanzela A.L.L."/>
            <person name="Huettel B."/>
            <person name="Almeida C.C.S."/>
            <person name="Simkova H."/>
            <person name="Souza G."/>
            <person name="Pedrosa-Harand A."/>
            <person name="Macas J."/>
            <person name="Mayer K.F.X."/>
            <person name="Houben A."/>
            <person name="Marques A."/>
        </authorList>
    </citation>
    <scope>NUCLEOTIDE SEQUENCE [LARGE SCALE GENOMIC DNA]</scope>
    <source>
        <strain evidence="6">RhyTen1mFocal</strain>
    </source>
</reference>
<dbReference type="EMBL" id="JAMRDG010000001">
    <property type="protein sequence ID" value="KAJ3702975.1"/>
    <property type="molecule type" value="Genomic_DNA"/>
</dbReference>
<evidence type="ECO:0000256" key="3">
    <source>
        <dbReference type="SAM" id="Phobius"/>
    </source>
</evidence>
<comment type="pathway">
    <text evidence="1">Purine metabolism; IMP biosynthesis via de novo pathway; 5-amino-1-(5-phospho-D-ribosyl)imidazole-4-carboxamide from 5-amino-1-(5-phospho-D-ribosyl)imidazole-4-carboxylate: step 2/2.</text>
</comment>
<sequence length="381" mass="43039">MCTPEDINHLAYGLLVKDAMNHVMFPVMTDLCKSFCAMARDNAHIVMLSCTHGQASPTTLGKEMATFAFRLGFWAQRMSGVCIFGKFAGVAANYNACKIAYPDIDWPRIAQEFVTSLGLQFNPYATQANFLFTQCSHLYIESHHYMVELCNNMVNFNNVLADFIDDVRSYISLGYFEQMTKEGKSESCTMPRKLDSLDFVSCGANLLSAEGSLSAISKRISTSRRKVNESCLAEDLDKNWAVLVDAIQTVMETYAVSEPYEKLKELTKGDVNKESISSFIKNLDLPEDKKLKLLNLTPRSYIGQAEILAKLIDNALGFPFLLHSLDREVGFSPPNLTSEGEISFAGFVTSLFLVCWRIAMFRLEEEKIKRRIDFRIVCRRR</sequence>
<dbReference type="GO" id="GO:0006188">
    <property type="term" value="P:IMP biosynthetic process"/>
    <property type="evidence" value="ECO:0007669"/>
    <property type="project" value="InterPro"/>
</dbReference>
<feature type="domain" description="Fumarate lyase N-terminal" evidence="4">
    <location>
        <begin position="2"/>
        <end position="193"/>
    </location>
</feature>
<feature type="transmembrane region" description="Helical" evidence="3">
    <location>
        <begin position="342"/>
        <end position="361"/>
    </location>
</feature>
<name>A0AAD5ZS49_9POAL</name>
<evidence type="ECO:0000259" key="5">
    <source>
        <dbReference type="Pfam" id="PF08328"/>
    </source>
</evidence>
<dbReference type="InterPro" id="IPR008948">
    <property type="entry name" value="L-Aspartase-like"/>
</dbReference>
<evidence type="ECO:0000313" key="7">
    <source>
        <dbReference type="Proteomes" id="UP001210211"/>
    </source>
</evidence>
<dbReference type="PANTHER" id="PTHR43411:SF1">
    <property type="entry name" value="ADENYLOSUCCINATE LYASE"/>
    <property type="match status" value="1"/>
</dbReference>
<evidence type="ECO:0000313" key="6">
    <source>
        <dbReference type="EMBL" id="KAJ3702975.1"/>
    </source>
</evidence>
<keyword evidence="3" id="KW-1133">Transmembrane helix</keyword>
<evidence type="ECO:0000256" key="1">
    <source>
        <dbReference type="ARBA" id="ARBA00004706"/>
    </source>
</evidence>
<dbReference type="PANTHER" id="PTHR43411">
    <property type="entry name" value="ADENYLOSUCCINATE LYASE"/>
    <property type="match status" value="1"/>
</dbReference>
<gene>
    <name evidence="6" type="ORF">LUZ61_006680</name>
</gene>
<dbReference type="Pfam" id="PF00206">
    <property type="entry name" value="Lyase_1"/>
    <property type="match status" value="1"/>
</dbReference>
<dbReference type="Gene3D" id="1.10.40.30">
    <property type="entry name" value="Fumarase/aspartase (C-terminal domain)"/>
    <property type="match status" value="1"/>
</dbReference>